<evidence type="ECO:0000313" key="2">
    <source>
        <dbReference type="EMBL" id="SVD14914.1"/>
    </source>
</evidence>
<dbReference type="InterPro" id="IPR020471">
    <property type="entry name" value="AKR"/>
</dbReference>
<feature type="non-terminal residue" evidence="2">
    <location>
        <position position="63"/>
    </location>
</feature>
<protein>
    <recommendedName>
        <fullName evidence="1">NADP-dependent oxidoreductase domain-containing protein</fullName>
    </recommendedName>
</protein>
<dbReference type="Gene3D" id="3.20.20.100">
    <property type="entry name" value="NADP-dependent oxidoreductase domain"/>
    <property type="match status" value="1"/>
</dbReference>
<dbReference type="SUPFAM" id="SSF51430">
    <property type="entry name" value="NAD(P)-linked oxidoreductase"/>
    <property type="match status" value="1"/>
</dbReference>
<dbReference type="Pfam" id="PF00248">
    <property type="entry name" value="Aldo_ket_red"/>
    <property type="match status" value="1"/>
</dbReference>
<sequence>MIKKRKIGNTDLEVSEIGLGTAPIGGWPKVVSSEEAQDALNAAWEKGIRFFDTAPLYGSGMAE</sequence>
<dbReference type="AlphaFoldDB" id="A0A382SYF1"/>
<feature type="domain" description="NADP-dependent oxidoreductase" evidence="1">
    <location>
        <begin position="16"/>
        <end position="63"/>
    </location>
</feature>
<gene>
    <name evidence="2" type="ORF">METZ01_LOCUS367768</name>
</gene>
<dbReference type="InterPro" id="IPR023210">
    <property type="entry name" value="NADP_OxRdtase_dom"/>
</dbReference>
<reference evidence="2" key="1">
    <citation type="submission" date="2018-05" db="EMBL/GenBank/DDBJ databases">
        <authorList>
            <person name="Lanie J.A."/>
            <person name="Ng W.-L."/>
            <person name="Kazmierczak K.M."/>
            <person name="Andrzejewski T.M."/>
            <person name="Davidsen T.M."/>
            <person name="Wayne K.J."/>
            <person name="Tettelin H."/>
            <person name="Glass J.I."/>
            <person name="Rusch D."/>
            <person name="Podicherti R."/>
            <person name="Tsui H.-C.T."/>
            <person name="Winkler M.E."/>
        </authorList>
    </citation>
    <scope>NUCLEOTIDE SEQUENCE</scope>
</reference>
<dbReference type="GO" id="GO:0005829">
    <property type="term" value="C:cytosol"/>
    <property type="evidence" value="ECO:0007669"/>
    <property type="project" value="TreeGrafter"/>
</dbReference>
<dbReference type="PANTHER" id="PTHR42686">
    <property type="entry name" value="GH17980P-RELATED"/>
    <property type="match status" value="1"/>
</dbReference>
<evidence type="ECO:0000259" key="1">
    <source>
        <dbReference type="Pfam" id="PF00248"/>
    </source>
</evidence>
<dbReference type="GO" id="GO:0016491">
    <property type="term" value="F:oxidoreductase activity"/>
    <property type="evidence" value="ECO:0007669"/>
    <property type="project" value="InterPro"/>
</dbReference>
<accession>A0A382SYF1</accession>
<organism evidence="2">
    <name type="scientific">marine metagenome</name>
    <dbReference type="NCBI Taxonomy" id="408172"/>
    <lineage>
        <taxon>unclassified sequences</taxon>
        <taxon>metagenomes</taxon>
        <taxon>ecological metagenomes</taxon>
    </lineage>
</organism>
<dbReference type="InterPro" id="IPR036812">
    <property type="entry name" value="NAD(P)_OxRdtase_dom_sf"/>
</dbReference>
<name>A0A382SYF1_9ZZZZ</name>
<proteinExistence type="predicted"/>
<dbReference type="EMBL" id="UINC01132535">
    <property type="protein sequence ID" value="SVD14914.1"/>
    <property type="molecule type" value="Genomic_DNA"/>
</dbReference>
<dbReference type="PANTHER" id="PTHR42686:SF1">
    <property type="entry name" value="GH17980P-RELATED"/>
    <property type="match status" value="1"/>
</dbReference>